<sequence>MPCLFRHRGPGSGSHVDEAERVGELDEAFDFGPPLIRRNRKRVGADRARCEVRAFTVPCATSNTSAVSNSLRPATNRR</sequence>
<accession>A0A6C7EBV9</accession>
<organism evidence="1 2">
    <name type="scientific">Ilumatobacter coccineus (strain NBRC 103263 / KCTC 29153 / YM16-304)</name>
    <dbReference type="NCBI Taxonomy" id="1313172"/>
    <lineage>
        <taxon>Bacteria</taxon>
        <taxon>Bacillati</taxon>
        <taxon>Actinomycetota</taxon>
        <taxon>Acidimicrobiia</taxon>
        <taxon>Acidimicrobiales</taxon>
        <taxon>Ilumatobacteraceae</taxon>
        <taxon>Ilumatobacter</taxon>
    </lineage>
</organism>
<dbReference type="EMBL" id="AP012057">
    <property type="protein sequence ID" value="BAN04227.1"/>
    <property type="molecule type" value="Genomic_DNA"/>
</dbReference>
<gene>
    <name evidence="1" type="ORF">YM304_39130</name>
</gene>
<name>A0A6C7EBV9_ILUCY</name>
<dbReference type="Proteomes" id="UP000011863">
    <property type="component" value="Chromosome"/>
</dbReference>
<protein>
    <submittedName>
        <fullName evidence="1">Uncharacterized protein</fullName>
    </submittedName>
</protein>
<reference evidence="1 2" key="1">
    <citation type="journal article" date="2013" name="Int. J. Syst. Evol. Microbiol.">
        <title>Ilumatobacter nonamiense sp. nov. and Ilumatobacter coccineum sp. nov., isolated from seashore sand.</title>
        <authorList>
            <person name="Matsumoto A."/>
            <person name="Kasai H."/>
            <person name="Matsuo Y."/>
            <person name="Shizuri Y."/>
            <person name="Ichikawa N."/>
            <person name="Fujita N."/>
            <person name="Omura S."/>
            <person name="Takahashi Y."/>
        </authorList>
    </citation>
    <scope>NUCLEOTIDE SEQUENCE [LARGE SCALE GENOMIC DNA]</scope>
    <source>
        <strain evidence="2">NBRC 103263 / KCTC 29153 / YM16-304</strain>
    </source>
</reference>
<evidence type="ECO:0000313" key="2">
    <source>
        <dbReference type="Proteomes" id="UP000011863"/>
    </source>
</evidence>
<evidence type="ECO:0000313" key="1">
    <source>
        <dbReference type="EMBL" id="BAN04227.1"/>
    </source>
</evidence>
<proteinExistence type="predicted"/>
<dbReference type="KEGG" id="aym:YM304_39130"/>
<keyword evidence="2" id="KW-1185">Reference proteome</keyword>
<dbReference type="AlphaFoldDB" id="A0A6C7EBV9"/>